<dbReference type="InterPro" id="IPR047545">
    <property type="entry name" value="BRcat_RBR_RNF216"/>
</dbReference>
<dbReference type="InterPro" id="IPR013083">
    <property type="entry name" value="Znf_RING/FYVE/PHD"/>
</dbReference>
<dbReference type="Proteomes" id="UP000756921">
    <property type="component" value="Unassembled WGS sequence"/>
</dbReference>
<keyword evidence="5" id="KW-0863">Zinc-finger</keyword>
<dbReference type="Gene3D" id="3.30.40.10">
    <property type="entry name" value="Zinc/RING finger domain, C3HC4 (zinc finger)"/>
    <property type="match status" value="1"/>
</dbReference>
<dbReference type="SUPFAM" id="SSF57850">
    <property type="entry name" value="RING/U-box"/>
    <property type="match status" value="1"/>
</dbReference>
<feature type="compositionally biased region" description="Basic and acidic residues" evidence="8">
    <location>
        <begin position="289"/>
        <end position="311"/>
    </location>
</feature>
<dbReference type="CDD" id="cd20339">
    <property type="entry name" value="BRcat_RBR_RNF216"/>
    <property type="match status" value="1"/>
</dbReference>
<comment type="caution">
    <text evidence="10">The sequence shown here is derived from an EMBL/GenBank/DDBJ whole genome shotgun (WGS) entry which is preliminary data.</text>
</comment>
<keyword evidence="2" id="KW-0808">Transferase</keyword>
<feature type="region of interest" description="Disordered" evidence="8">
    <location>
        <begin position="169"/>
        <end position="203"/>
    </location>
</feature>
<organism evidence="10 11">
    <name type="scientific">Paraphaeosphaeria minitans</name>
    <dbReference type="NCBI Taxonomy" id="565426"/>
    <lineage>
        <taxon>Eukaryota</taxon>
        <taxon>Fungi</taxon>
        <taxon>Dikarya</taxon>
        <taxon>Ascomycota</taxon>
        <taxon>Pezizomycotina</taxon>
        <taxon>Dothideomycetes</taxon>
        <taxon>Pleosporomycetidae</taxon>
        <taxon>Pleosporales</taxon>
        <taxon>Massarineae</taxon>
        <taxon>Didymosphaeriaceae</taxon>
        <taxon>Paraphaeosphaeria</taxon>
    </lineage>
</organism>
<keyword evidence="6" id="KW-0833">Ubl conjugation pathway</keyword>
<keyword evidence="11" id="KW-1185">Reference proteome</keyword>
<evidence type="ECO:0000256" key="5">
    <source>
        <dbReference type="ARBA" id="ARBA00022771"/>
    </source>
</evidence>
<name>A0A9P6GSS4_9PLEO</name>
<evidence type="ECO:0000256" key="7">
    <source>
        <dbReference type="ARBA" id="ARBA00022833"/>
    </source>
</evidence>
<keyword evidence="3" id="KW-0479">Metal-binding</keyword>
<gene>
    <name evidence="10" type="ORF">PMIN01_00433</name>
</gene>
<dbReference type="InterPro" id="IPR051628">
    <property type="entry name" value="LUBAC_E3_Ligases"/>
</dbReference>
<evidence type="ECO:0000256" key="8">
    <source>
        <dbReference type="SAM" id="MobiDB-lite"/>
    </source>
</evidence>
<dbReference type="OrthoDB" id="10009520at2759"/>
<evidence type="ECO:0000256" key="6">
    <source>
        <dbReference type="ARBA" id="ARBA00022786"/>
    </source>
</evidence>
<dbReference type="Gene3D" id="1.20.120.1750">
    <property type="match status" value="1"/>
</dbReference>
<evidence type="ECO:0000313" key="11">
    <source>
        <dbReference type="Proteomes" id="UP000756921"/>
    </source>
</evidence>
<dbReference type="EMBL" id="WJXW01000001">
    <property type="protein sequence ID" value="KAF9740894.1"/>
    <property type="molecule type" value="Genomic_DNA"/>
</dbReference>
<evidence type="ECO:0000256" key="3">
    <source>
        <dbReference type="ARBA" id="ARBA00022723"/>
    </source>
</evidence>
<dbReference type="PANTHER" id="PTHR22770:SF47">
    <property type="entry name" value="E3 UBIQUITIN-PROTEIN LIGASE RNF216"/>
    <property type="match status" value="1"/>
</dbReference>
<dbReference type="PANTHER" id="PTHR22770">
    <property type="entry name" value="UBIQUITIN CONJUGATING ENZYME 7 INTERACTING PROTEIN-RELATED"/>
    <property type="match status" value="1"/>
</dbReference>
<dbReference type="GO" id="GO:0008270">
    <property type="term" value="F:zinc ion binding"/>
    <property type="evidence" value="ECO:0007669"/>
    <property type="project" value="UniProtKB-KW"/>
</dbReference>
<reference evidence="10" key="1">
    <citation type="journal article" date="2020" name="Mol. Plant Microbe Interact.">
        <title>Genome Sequence of the Biocontrol Agent Coniothyrium minitans strain Conio (IMI 134523).</title>
        <authorList>
            <person name="Patel D."/>
            <person name="Shittu T.A."/>
            <person name="Baroncelli R."/>
            <person name="Muthumeenakshi S."/>
            <person name="Osborne T.H."/>
            <person name="Janganan T.K."/>
            <person name="Sreenivasaprasad S."/>
        </authorList>
    </citation>
    <scope>NUCLEOTIDE SEQUENCE</scope>
    <source>
        <strain evidence="10">Conio</strain>
    </source>
</reference>
<feature type="region of interest" description="Disordered" evidence="8">
    <location>
        <begin position="1"/>
        <end position="54"/>
    </location>
</feature>
<dbReference type="InterPro" id="IPR047546">
    <property type="entry name" value="Rcat_RBR_RNF216"/>
</dbReference>
<evidence type="ECO:0000313" key="10">
    <source>
        <dbReference type="EMBL" id="KAF9740894.1"/>
    </source>
</evidence>
<keyword evidence="4" id="KW-0677">Repeat</keyword>
<sequence>MNVRPEQRQVIDLVSDDEDNLLGYGDDSGYEPDSLPEFGLGGPETKEDREESDWGGLGVEGAAQLGPLEQDCERDFVDFGPNDFGHPDPAPAVNNPRLINVALDNLMDVEADLAEGELLTAAVCLQMVLGILPDISVDHVLALIADQTQDSTRTPEACQRIITQLLDDEAYPKEEEEASRKRKRQRSLSEFEEDDGEGRPQSYTNDVAELLKDEFVYVPVRHINLVIKEQKTLYKAYSVIEKQLREYNQYDRNKEPFRKVHTARTKRNIEASQIQRGSQVPKELQAAKMKSEEAAVKRRRAEDASRAEEENMKEAVLTGEMTECQCCFDEFPLNRMVGCGGAIMHFLCRECVKNYVESEIGSSRCRPICFAESRCGGNFTRQQLQDCLTNTTFDRLEHMQQMQDLEGAGLDLDECPFCDFKQECPPVDEDKEFRCLNPKCRKTSCRLCQKETHVPLTCGESKKNEKLTFRHDVEEAMSAALIRNCNKCKNPFIKQDGCNKMSCPQCGNSQCYVCSKDIKDYNHFSDHSASEGGCQLHDNVEDRHEQEVKKAADEALAKALAENPGLSDADLMIHISDRVKQAEQRRFGRAQEAVQAFPYYMMGGALRNRAPPAAPAPAAAAALPQYVPVPPAQPLAAAPHQQHIFLHQPRVFQQIFQQRLAREQALAARNANLVPPRLQQLSAHPGQPARVGAVPLQPLQAPQLQQQYVARHFYTQQNIDFMRQNPHQNQNQNSPDQNQKQ</sequence>
<feature type="domain" description="RING-type" evidence="9">
    <location>
        <begin position="320"/>
        <end position="538"/>
    </location>
</feature>
<dbReference type="AlphaFoldDB" id="A0A9P6GSS4"/>
<dbReference type="Pfam" id="PF26200">
    <property type="entry name" value="Rcat_RNF216"/>
    <property type="match status" value="1"/>
</dbReference>
<comment type="pathway">
    <text evidence="1">Protein modification; protein ubiquitination.</text>
</comment>
<evidence type="ECO:0000256" key="2">
    <source>
        <dbReference type="ARBA" id="ARBA00022679"/>
    </source>
</evidence>
<evidence type="ECO:0000256" key="1">
    <source>
        <dbReference type="ARBA" id="ARBA00004906"/>
    </source>
</evidence>
<dbReference type="PROSITE" id="PS51873">
    <property type="entry name" value="TRIAD"/>
    <property type="match status" value="1"/>
</dbReference>
<accession>A0A9P6GSS4</accession>
<dbReference type="CDD" id="cd20353">
    <property type="entry name" value="Rcat_RBR_RNF216"/>
    <property type="match status" value="1"/>
</dbReference>
<evidence type="ECO:0000256" key="4">
    <source>
        <dbReference type="ARBA" id="ARBA00022737"/>
    </source>
</evidence>
<proteinExistence type="predicted"/>
<dbReference type="InterPro" id="IPR044066">
    <property type="entry name" value="TRIAD_supradom"/>
</dbReference>
<protein>
    <submittedName>
        <fullName evidence="10">Ring finger domain-containing protein</fullName>
    </submittedName>
</protein>
<evidence type="ECO:0000259" key="9">
    <source>
        <dbReference type="PROSITE" id="PS51873"/>
    </source>
</evidence>
<keyword evidence="7" id="KW-0862">Zinc</keyword>
<feature type="region of interest" description="Disordered" evidence="8">
    <location>
        <begin position="276"/>
        <end position="311"/>
    </location>
</feature>
<dbReference type="GO" id="GO:0016740">
    <property type="term" value="F:transferase activity"/>
    <property type="evidence" value="ECO:0007669"/>
    <property type="project" value="UniProtKB-KW"/>
</dbReference>